<dbReference type="KEGG" id="tet:TTHERM_01658030"/>
<evidence type="ECO:0000313" key="2">
    <source>
        <dbReference type="EMBL" id="EAR86685.1"/>
    </source>
</evidence>
<dbReference type="Gene3D" id="3.30.710.10">
    <property type="entry name" value="Potassium Channel Kv1.1, Chain A"/>
    <property type="match status" value="1"/>
</dbReference>
<dbReference type="InterPro" id="IPR001232">
    <property type="entry name" value="SKP1-like"/>
</dbReference>
<proteinExistence type="inferred from homology"/>
<gene>
    <name evidence="2" type="ORF">TTHERM_01658030</name>
</gene>
<dbReference type="Proteomes" id="UP000009168">
    <property type="component" value="Unassembled WGS sequence"/>
</dbReference>
<dbReference type="SMART" id="SM00512">
    <property type="entry name" value="Skp1"/>
    <property type="match status" value="1"/>
</dbReference>
<dbReference type="GO" id="GO:0006511">
    <property type="term" value="P:ubiquitin-dependent protein catabolic process"/>
    <property type="evidence" value="ECO:0007669"/>
    <property type="project" value="InterPro"/>
</dbReference>
<organism evidence="2 3">
    <name type="scientific">Tetrahymena thermophila (strain SB210)</name>
    <dbReference type="NCBI Taxonomy" id="312017"/>
    <lineage>
        <taxon>Eukaryota</taxon>
        <taxon>Sar</taxon>
        <taxon>Alveolata</taxon>
        <taxon>Ciliophora</taxon>
        <taxon>Intramacronucleata</taxon>
        <taxon>Oligohymenophorea</taxon>
        <taxon>Hymenostomatida</taxon>
        <taxon>Tetrahymenina</taxon>
        <taxon>Tetrahymenidae</taxon>
        <taxon>Tetrahymena</taxon>
    </lineage>
</organism>
<name>Q22N30_TETTS</name>
<dbReference type="InParanoid" id="Q22N30"/>
<dbReference type="GeneID" id="7829104"/>
<comment type="similarity">
    <text evidence="1">Belongs to the SKP1 family.</text>
</comment>
<dbReference type="EMBL" id="GG662859">
    <property type="protein sequence ID" value="EAR86685.1"/>
    <property type="molecule type" value="Genomic_DNA"/>
</dbReference>
<protein>
    <submittedName>
        <fullName evidence="2">Elongin C, putative</fullName>
    </submittedName>
</protein>
<dbReference type="OrthoDB" id="249087at2759"/>
<evidence type="ECO:0000256" key="1">
    <source>
        <dbReference type="ARBA" id="ARBA00009993"/>
    </source>
</evidence>
<accession>Q22N30</accession>
<dbReference type="HOGENOM" id="CLU_130038_1_1_1"/>
<reference evidence="3" key="1">
    <citation type="journal article" date="2006" name="PLoS Biol.">
        <title>Macronuclear genome sequence of the ciliate Tetrahymena thermophila, a model eukaryote.</title>
        <authorList>
            <person name="Eisen J.A."/>
            <person name="Coyne R.S."/>
            <person name="Wu M."/>
            <person name="Wu D."/>
            <person name="Thiagarajan M."/>
            <person name="Wortman J.R."/>
            <person name="Badger J.H."/>
            <person name="Ren Q."/>
            <person name="Amedeo P."/>
            <person name="Jones K.M."/>
            <person name="Tallon L.J."/>
            <person name="Delcher A.L."/>
            <person name="Salzberg S.L."/>
            <person name="Silva J.C."/>
            <person name="Haas B.J."/>
            <person name="Majoros W.H."/>
            <person name="Farzad M."/>
            <person name="Carlton J.M."/>
            <person name="Smith R.K. Jr."/>
            <person name="Garg J."/>
            <person name="Pearlman R.E."/>
            <person name="Karrer K.M."/>
            <person name="Sun L."/>
            <person name="Manning G."/>
            <person name="Elde N.C."/>
            <person name="Turkewitz A.P."/>
            <person name="Asai D.J."/>
            <person name="Wilkes D.E."/>
            <person name="Wang Y."/>
            <person name="Cai H."/>
            <person name="Collins K."/>
            <person name="Stewart B.A."/>
            <person name="Lee S.R."/>
            <person name="Wilamowska K."/>
            <person name="Weinberg Z."/>
            <person name="Ruzzo W.L."/>
            <person name="Wloga D."/>
            <person name="Gaertig J."/>
            <person name="Frankel J."/>
            <person name="Tsao C.-C."/>
            <person name="Gorovsky M.A."/>
            <person name="Keeling P.J."/>
            <person name="Waller R.F."/>
            <person name="Patron N.J."/>
            <person name="Cherry J.M."/>
            <person name="Stover N.A."/>
            <person name="Krieger C.J."/>
            <person name="del Toro C."/>
            <person name="Ryder H.F."/>
            <person name="Williamson S.C."/>
            <person name="Barbeau R.A."/>
            <person name="Hamilton E.P."/>
            <person name="Orias E."/>
        </authorList>
    </citation>
    <scope>NUCLEOTIDE SEQUENCE [LARGE SCALE GENOMIC DNA]</scope>
    <source>
        <strain evidence="3">SB210</strain>
    </source>
</reference>
<dbReference type="InterPro" id="IPR011333">
    <property type="entry name" value="SKP1/BTB/POZ_sf"/>
</dbReference>
<sequence length="103" mass="11896">MDYSNVEYIKIQANDENQYFLSKDVANLCGQFREFISIQLNNPNRGEYITITLNMAGPVIETIIQYLHYKYKYLSADVKTIPKFDIQPSLALQVLNASIELNI</sequence>
<dbReference type="SUPFAM" id="SSF54695">
    <property type="entry name" value="POZ domain"/>
    <property type="match status" value="1"/>
</dbReference>
<keyword evidence="3" id="KW-1185">Reference proteome</keyword>
<dbReference type="OMA" id="YIKIQAN"/>
<dbReference type="RefSeq" id="XP_977280.1">
    <property type="nucleotide sequence ID" value="XM_972187.1"/>
</dbReference>
<evidence type="ECO:0000313" key="3">
    <source>
        <dbReference type="Proteomes" id="UP000009168"/>
    </source>
</evidence>
<dbReference type="AlphaFoldDB" id="Q22N30"/>